<evidence type="ECO:0000256" key="4">
    <source>
        <dbReference type="ARBA" id="ARBA00022695"/>
    </source>
</evidence>
<evidence type="ECO:0000256" key="1">
    <source>
        <dbReference type="ARBA" id="ARBA00001936"/>
    </source>
</evidence>
<dbReference type="PANTHER" id="PTHR11952:SF9">
    <property type="entry name" value="UDP-SUGAR PYROPHOSPHORYLASE"/>
    <property type="match status" value="1"/>
</dbReference>
<dbReference type="InterPro" id="IPR029044">
    <property type="entry name" value="Nucleotide-diphossugar_trans"/>
</dbReference>
<comment type="similarity">
    <text evidence="5">Belongs to the USP family.</text>
</comment>
<proteinExistence type="inferred from homology"/>
<name>A0ABR2MC96_9ASPA</name>
<evidence type="ECO:0000256" key="3">
    <source>
        <dbReference type="ARBA" id="ARBA00022679"/>
    </source>
</evidence>
<evidence type="ECO:0000256" key="5">
    <source>
        <dbReference type="ARBA" id="ARBA00038047"/>
    </source>
</evidence>
<reference evidence="8 9" key="1">
    <citation type="journal article" date="2022" name="Nat. Plants">
        <title>Genomes of leafy and leafless Platanthera orchids illuminate the evolution of mycoheterotrophy.</title>
        <authorList>
            <person name="Li M.H."/>
            <person name="Liu K.W."/>
            <person name="Li Z."/>
            <person name="Lu H.C."/>
            <person name="Ye Q.L."/>
            <person name="Zhang D."/>
            <person name="Wang J.Y."/>
            <person name="Li Y.F."/>
            <person name="Zhong Z.M."/>
            <person name="Liu X."/>
            <person name="Yu X."/>
            <person name="Liu D.K."/>
            <person name="Tu X.D."/>
            <person name="Liu B."/>
            <person name="Hao Y."/>
            <person name="Liao X.Y."/>
            <person name="Jiang Y.T."/>
            <person name="Sun W.H."/>
            <person name="Chen J."/>
            <person name="Chen Y.Q."/>
            <person name="Ai Y."/>
            <person name="Zhai J.W."/>
            <person name="Wu S.S."/>
            <person name="Zhou Z."/>
            <person name="Hsiao Y.Y."/>
            <person name="Wu W.L."/>
            <person name="Chen Y.Y."/>
            <person name="Lin Y.F."/>
            <person name="Hsu J.L."/>
            <person name="Li C.Y."/>
            <person name="Wang Z.W."/>
            <person name="Zhao X."/>
            <person name="Zhong W.Y."/>
            <person name="Ma X.K."/>
            <person name="Ma L."/>
            <person name="Huang J."/>
            <person name="Chen G.Z."/>
            <person name="Huang M.Z."/>
            <person name="Huang L."/>
            <person name="Peng D.H."/>
            <person name="Luo Y.B."/>
            <person name="Zou S.Q."/>
            <person name="Chen S.P."/>
            <person name="Lan S."/>
            <person name="Tsai W.C."/>
            <person name="Van de Peer Y."/>
            <person name="Liu Z.J."/>
        </authorList>
    </citation>
    <scope>NUCLEOTIDE SEQUENCE [LARGE SCALE GENOMIC DNA]</scope>
    <source>
        <strain evidence="8">Lor288</strain>
    </source>
</reference>
<comment type="cofactor">
    <cofactor evidence="1">
        <name>Mn(2+)</name>
        <dbReference type="ChEBI" id="CHEBI:29035"/>
    </cofactor>
</comment>
<organism evidence="8 9">
    <name type="scientific">Platanthera guangdongensis</name>
    <dbReference type="NCBI Taxonomy" id="2320717"/>
    <lineage>
        <taxon>Eukaryota</taxon>
        <taxon>Viridiplantae</taxon>
        <taxon>Streptophyta</taxon>
        <taxon>Embryophyta</taxon>
        <taxon>Tracheophyta</taxon>
        <taxon>Spermatophyta</taxon>
        <taxon>Magnoliopsida</taxon>
        <taxon>Liliopsida</taxon>
        <taxon>Asparagales</taxon>
        <taxon>Orchidaceae</taxon>
        <taxon>Orchidoideae</taxon>
        <taxon>Orchideae</taxon>
        <taxon>Orchidinae</taxon>
        <taxon>Platanthera</taxon>
    </lineage>
</organism>
<comment type="cofactor">
    <cofactor evidence="2">
        <name>Mg(2+)</name>
        <dbReference type="ChEBI" id="CHEBI:18420"/>
    </cofactor>
</comment>
<dbReference type="SUPFAM" id="SSF53448">
    <property type="entry name" value="Nucleotide-diphospho-sugar transferases"/>
    <property type="match status" value="1"/>
</dbReference>
<evidence type="ECO:0000256" key="7">
    <source>
        <dbReference type="ARBA" id="ARBA00048259"/>
    </source>
</evidence>
<dbReference type="Gene3D" id="3.90.550.10">
    <property type="entry name" value="Spore Coat Polysaccharide Biosynthesis Protein SpsA, Chain A"/>
    <property type="match status" value="1"/>
</dbReference>
<protein>
    <recommendedName>
        <fullName evidence="6">UTP-monosaccharide-1-phosphate uridylyltransferase</fullName>
        <ecNumber evidence="6">2.7.7.64</ecNumber>
    </recommendedName>
</protein>
<dbReference type="Proteomes" id="UP001412067">
    <property type="component" value="Unassembled WGS sequence"/>
</dbReference>
<dbReference type="InterPro" id="IPR002618">
    <property type="entry name" value="UDPGP_fam"/>
</dbReference>
<dbReference type="Pfam" id="PF01704">
    <property type="entry name" value="UDPGP"/>
    <property type="match status" value="1"/>
</dbReference>
<dbReference type="PANTHER" id="PTHR11952">
    <property type="entry name" value="UDP- GLUCOSE PYROPHOSPHORYLASE"/>
    <property type="match status" value="1"/>
</dbReference>
<accession>A0ABR2MC96</accession>
<dbReference type="EC" id="2.7.7.64" evidence="6"/>
<evidence type="ECO:0000313" key="9">
    <source>
        <dbReference type="Proteomes" id="UP001412067"/>
    </source>
</evidence>
<sequence>MIRHQSKIFISSSSLTEQISVQAIVVEDNEAGNGDCFSYLFPQLVNTAEMFHVEIPFVIMTSDDTHIPTLKLLESNYFFGTKPDQEKVACLDDNDARIALDPNDKYMIQTKPHGHGDVHSLLYNSGLLNKWRDAGLRWVVFYQDTNGLLFKIHQINWSSSILTYHENFVYSFDKVYQSLLICFLRIASEPAVVDGDCFSYLFPQLVDPPPGLIIEI</sequence>
<dbReference type="EMBL" id="JBBWWR010000009">
    <property type="protein sequence ID" value="KAK8961651.1"/>
    <property type="molecule type" value="Genomic_DNA"/>
</dbReference>
<comment type="caution">
    <text evidence="8">The sequence shown here is derived from an EMBL/GenBank/DDBJ whole genome shotgun (WGS) entry which is preliminary data.</text>
</comment>
<keyword evidence="4" id="KW-0548">Nucleotidyltransferase</keyword>
<evidence type="ECO:0000256" key="2">
    <source>
        <dbReference type="ARBA" id="ARBA00001946"/>
    </source>
</evidence>
<evidence type="ECO:0000256" key="6">
    <source>
        <dbReference type="ARBA" id="ARBA00039080"/>
    </source>
</evidence>
<comment type="catalytic activity">
    <reaction evidence="7">
        <text>a monosaccharide 1-phosphate + UTP + H(+) = a UDP-monosaccharide + diphosphate</text>
        <dbReference type="Rhea" id="RHEA:13205"/>
        <dbReference type="ChEBI" id="CHEBI:15378"/>
        <dbReference type="ChEBI" id="CHEBI:33019"/>
        <dbReference type="ChEBI" id="CHEBI:46398"/>
        <dbReference type="ChEBI" id="CHEBI:140358"/>
        <dbReference type="ChEBI" id="CHEBI:140359"/>
        <dbReference type="EC" id="2.7.7.64"/>
    </reaction>
</comment>
<keyword evidence="9" id="KW-1185">Reference proteome</keyword>
<dbReference type="InterPro" id="IPR039741">
    <property type="entry name" value="UDP-sugar_pyrophosphorylase"/>
</dbReference>
<keyword evidence="3" id="KW-0808">Transferase</keyword>
<gene>
    <name evidence="8" type="primary">USP</name>
    <name evidence="8" type="ORF">KSP40_PGU008073</name>
</gene>
<evidence type="ECO:0000313" key="8">
    <source>
        <dbReference type="EMBL" id="KAK8961651.1"/>
    </source>
</evidence>